<evidence type="ECO:0000313" key="2">
    <source>
        <dbReference type="EMBL" id="KAF3559447.1"/>
    </source>
</evidence>
<comment type="caution">
    <text evidence="2">The sequence shown here is derived from an EMBL/GenBank/DDBJ whole genome shotgun (WGS) entry which is preliminary data.</text>
</comment>
<proteinExistence type="predicted"/>
<feature type="compositionally biased region" description="Basic and acidic residues" evidence="1">
    <location>
        <begin position="71"/>
        <end position="89"/>
    </location>
</feature>
<gene>
    <name evidence="2" type="ORF">F2Q69_00010675</name>
</gene>
<dbReference type="Proteomes" id="UP000712600">
    <property type="component" value="Unassembled WGS sequence"/>
</dbReference>
<feature type="region of interest" description="Disordered" evidence="1">
    <location>
        <begin position="59"/>
        <end position="118"/>
    </location>
</feature>
<accession>A0A8S9R4Z6</accession>
<evidence type="ECO:0000256" key="1">
    <source>
        <dbReference type="SAM" id="MobiDB-lite"/>
    </source>
</evidence>
<evidence type="ECO:0000313" key="3">
    <source>
        <dbReference type="Proteomes" id="UP000712600"/>
    </source>
</evidence>
<dbReference type="EMBL" id="QGKX02000996">
    <property type="protein sequence ID" value="KAF3559447.1"/>
    <property type="molecule type" value="Genomic_DNA"/>
</dbReference>
<sequence>MSLLGIGVPHGALETFGCIWSSKEVIRVIFGRALPRATSPERLSQVAPVRATYRSDAMKSLARNDPGATSLERHIQVTREETTRERRLQSDTARSLAKKRPGSDLSQRRAEVAPRLFV</sequence>
<protein>
    <submittedName>
        <fullName evidence="2">Uncharacterized protein</fullName>
    </submittedName>
</protein>
<dbReference type="AlphaFoldDB" id="A0A8S9R4Z6"/>
<reference evidence="2" key="1">
    <citation type="submission" date="2019-12" db="EMBL/GenBank/DDBJ databases">
        <title>Genome sequencing and annotation of Brassica cretica.</title>
        <authorList>
            <person name="Studholme D.J."/>
            <person name="Sarris P."/>
        </authorList>
    </citation>
    <scope>NUCLEOTIDE SEQUENCE</scope>
    <source>
        <strain evidence="2">PFS-109/04</strain>
        <tissue evidence="2">Leaf</tissue>
    </source>
</reference>
<name>A0A8S9R4Z6_BRACR</name>
<organism evidence="2 3">
    <name type="scientific">Brassica cretica</name>
    <name type="common">Mustard</name>
    <dbReference type="NCBI Taxonomy" id="69181"/>
    <lineage>
        <taxon>Eukaryota</taxon>
        <taxon>Viridiplantae</taxon>
        <taxon>Streptophyta</taxon>
        <taxon>Embryophyta</taxon>
        <taxon>Tracheophyta</taxon>
        <taxon>Spermatophyta</taxon>
        <taxon>Magnoliopsida</taxon>
        <taxon>eudicotyledons</taxon>
        <taxon>Gunneridae</taxon>
        <taxon>Pentapetalae</taxon>
        <taxon>rosids</taxon>
        <taxon>malvids</taxon>
        <taxon>Brassicales</taxon>
        <taxon>Brassicaceae</taxon>
        <taxon>Brassiceae</taxon>
        <taxon>Brassica</taxon>
    </lineage>
</organism>